<evidence type="ECO:0000256" key="3">
    <source>
        <dbReference type="ARBA" id="ARBA00021584"/>
    </source>
</evidence>
<reference evidence="6" key="1">
    <citation type="journal article" date="2019" name="Mol. Phylogenet. Evol.">
        <title>Morphological evolution and classification of the red algal order Ceramiales inferred using plastid phylogenomics.</title>
        <authorList>
            <person name="Diaz-Tapia P."/>
            <person name="Pasella M.M."/>
            <person name="Verbruggen H."/>
            <person name="Maggs C.A."/>
        </authorList>
    </citation>
    <scope>NUCLEOTIDE SEQUENCE</scope>
    <source>
        <strain evidence="6">PD2933</strain>
    </source>
</reference>
<dbReference type="AlphaFoldDB" id="A0A4D6WM77"/>
<evidence type="ECO:0000256" key="1">
    <source>
        <dbReference type="ARBA" id="ARBA00004474"/>
    </source>
</evidence>
<protein>
    <recommendedName>
        <fullName evidence="3">Uncharacterized protein ycf33</fullName>
    </recommendedName>
</protein>
<evidence type="ECO:0000256" key="5">
    <source>
        <dbReference type="SAM" id="Phobius"/>
    </source>
</evidence>
<comment type="subcellular location">
    <subcellularLocation>
        <location evidence="1">Plastid</location>
    </subcellularLocation>
</comment>
<geneLocation type="plastid" evidence="6"/>
<organism evidence="6">
    <name type="scientific">Anotrichium furcellatum</name>
    <dbReference type="NCBI Taxonomy" id="41999"/>
    <lineage>
        <taxon>Eukaryota</taxon>
        <taxon>Rhodophyta</taxon>
        <taxon>Florideophyceae</taxon>
        <taxon>Rhodymeniophycidae</taxon>
        <taxon>Ceramiales</taxon>
        <taxon>Ceramiaceae</taxon>
        <taxon>Anotrichium</taxon>
    </lineage>
</organism>
<dbReference type="GO" id="GO:0009536">
    <property type="term" value="C:plastid"/>
    <property type="evidence" value="ECO:0007669"/>
    <property type="project" value="UniProtKB-SubCell"/>
</dbReference>
<feature type="transmembrane region" description="Helical" evidence="5">
    <location>
        <begin position="39"/>
        <end position="58"/>
    </location>
</feature>
<feature type="transmembrane region" description="Helical" evidence="5">
    <location>
        <begin position="12"/>
        <end position="27"/>
    </location>
</feature>
<dbReference type="InterPro" id="IPR008470">
    <property type="entry name" value="Uncharacterised_Ycf33"/>
</dbReference>
<keyword evidence="5" id="KW-0472">Membrane</keyword>
<sequence>MNNFWDNINKFPRFLISIILGFFLTTFRQIFRLFKNKKISIIIVITTYILLSILYKIIENMLGIQ</sequence>
<evidence type="ECO:0000256" key="2">
    <source>
        <dbReference type="ARBA" id="ARBA00010985"/>
    </source>
</evidence>
<proteinExistence type="inferred from homology"/>
<gene>
    <name evidence="6" type="primary">ycf33</name>
</gene>
<evidence type="ECO:0000313" key="6">
    <source>
        <dbReference type="EMBL" id="QCI04322.1"/>
    </source>
</evidence>
<keyword evidence="5" id="KW-1133">Transmembrane helix</keyword>
<evidence type="ECO:0000256" key="4">
    <source>
        <dbReference type="ARBA" id="ARBA00022640"/>
    </source>
</evidence>
<accession>A0A4D6WM77</accession>
<name>A0A4D6WM77_9FLOR</name>
<keyword evidence="5" id="KW-0812">Transmembrane</keyword>
<dbReference type="EMBL" id="MK814609">
    <property type="protein sequence ID" value="QCI04322.1"/>
    <property type="molecule type" value="Genomic_DNA"/>
</dbReference>
<reference evidence="6" key="2">
    <citation type="submission" date="2019-04" db="EMBL/GenBank/DDBJ databases">
        <authorList>
            <person name="Pasella M."/>
        </authorList>
    </citation>
    <scope>NUCLEOTIDE SEQUENCE</scope>
    <source>
        <strain evidence="6">PD2933</strain>
    </source>
</reference>
<keyword evidence="4 6" id="KW-0934">Plastid</keyword>
<comment type="similarity">
    <text evidence="2">Belongs to the ycf33 family.</text>
</comment>
<dbReference type="Pfam" id="PF05421">
    <property type="entry name" value="DUF751"/>
    <property type="match status" value="1"/>
</dbReference>